<feature type="domain" description="C3H1-type" evidence="3">
    <location>
        <begin position="805"/>
        <end position="832"/>
    </location>
</feature>
<name>A0ABR3EH87_9TRYP</name>
<keyword evidence="5" id="KW-1185">Reference proteome</keyword>
<evidence type="ECO:0000256" key="1">
    <source>
        <dbReference type="PROSITE-ProRule" id="PRU00723"/>
    </source>
</evidence>
<keyword evidence="1" id="KW-0479">Metal-binding</keyword>
<feature type="region of interest" description="Disordered" evidence="2">
    <location>
        <begin position="1"/>
        <end position="27"/>
    </location>
</feature>
<organism evidence="4 5">
    <name type="scientific">Leishmania shawi</name>
    <dbReference type="NCBI Taxonomy" id="5680"/>
    <lineage>
        <taxon>Eukaryota</taxon>
        <taxon>Discoba</taxon>
        <taxon>Euglenozoa</taxon>
        <taxon>Kinetoplastea</taxon>
        <taxon>Metakinetoplastina</taxon>
        <taxon>Trypanosomatida</taxon>
        <taxon>Trypanosomatidae</taxon>
        <taxon>Leishmaniinae</taxon>
        <taxon>Leishmania</taxon>
        <taxon>Leishmania guyanensis species complex</taxon>
    </lineage>
</organism>
<evidence type="ECO:0000256" key="2">
    <source>
        <dbReference type="SAM" id="MobiDB-lite"/>
    </source>
</evidence>
<evidence type="ECO:0000259" key="3">
    <source>
        <dbReference type="PROSITE" id="PS50103"/>
    </source>
</evidence>
<feature type="region of interest" description="Disordered" evidence="2">
    <location>
        <begin position="278"/>
        <end position="300"/>
    </location>
</feature>
<dbReference type="EMBL" id="JBAMZM010000001">
    <property type="protein sequence ID" value="KAL0514591.1"/>
    <property type="molecule type" value="Genomic_DNA"/>
</dbReference>
<feature type="zinc finger region" description="C3H1-type" evidence="1">
    <location>
        <begin position="805"/>
        <end position="832"/>
    </location>
</feature>
<feature type="region of interest" description="Disordered" evidence="2">
    <location>
        <begin position="937"/>
        <end position="959"/>
    </location>
</feature>
<keyword evidence="1" id="KW-0862">Zinc</keyword>
<dbReference type="InterPro" id="IPR053125">
    <property type="entry name" value="RNA-bd_mRNA_stabilization_reg"/>
</dbReference>
<feature type="compositionally biased region" description="Low complexity" evidence="2">
    <location>
        <begin position="165"/>
        <end position="178"/>
    </location>
</feature>
<feature type="compositionally biased region" description="Polar residues" evidence="2">
    <location>
        <begin position="1"/>
        <end position="12"/>
    </location>
</feature>
<feature type="compositionally biased region" description="Low complexity" evidence="2">
    <location>
        <begin position="946"/>
        <end position="959"/>
    </location>
</feature>
<feature type="zinc finger region" description="C3H1-type" evidence="1">
    <location>
        <begin position="707"/>
        <end position="734"/>
    </location>
</feature>
<proteinExistence type="predicted"/>
<comment type="caution">
    <text evidence="4">The sequence shown here is derived from an EMBL/GenBank/DDBJ whole genome shotgun (WGS) entry which is preliminary data.</text>
</comment>
<dbReference type="PROSITE" id="PS50103">
    <property type="entry name" value="ZF_C3H1"/>
    <property type="match status" value="2"/>
</dbReference>
<sequence>MSWWNDFSTHRNNGVVDGSPRQRRHQSSDIFSLRKMVTHDTVDHHVDRASSASTQNRSVYIGKTNLSGAGVGGGFASHEPTWATSDHCSDAGSLWQTTTSVGSATRSDQLDVSDALSAWALPSLEEEQAEQSPAREPLPPLLLFPPAHAVNGVQSSFTMGDRRVSGSNSSSSNSSGVYSNGGSIAVPSFTTDYYEPSFMSGTGGVNASAATYTHGGHVLSSTNTIDDITSVVSGSIDDADEDILYDEMAVSTISSLIAALQVRGATNLAGGDALDVEDDEVKNAGGPSQHQHESSACDSYTQADTGRNVDITVNSAASMQQLKVGLTTMSSSSGAVFQDPSASFPLIASLNTTQSSSWRHSSNVYNDSTSGSAVGHNASCSSGLYEASLGEAPSGTATSASGRAGSGASSRHHGSEMVPLRLTPSVLHNVLASFQSALVERSSDVKLPSSIGDLFSTSGWGTSSQNGSSSSGAAGGSRPYRYDSPTTQEEWGSQASTSPATAGVSVAATACGNKGDVLAVLDAPAMTRNGSPMMRGRVNSVVAHKLNLDVAARRAQLQDLRGSGCIPHAAANIDCTCTSDIHTPTLSAHGRLCVPQHVHTQELAASSDSSVDHVFAHTVSSVPGMLLGRHERGSGLATAEGFATLHHHTRTTSEVSLPAAAATYHGGSALQQRIDDRGCIAVVDPQRRKLHVPLSAIQTTKALNGRLKTPSLCLLYQSGRCRQGDNCYQVHIDTATVERLRVNVKSMPCCCFHHGDCNSYRMDCAAYEGRSLEIAGQFSVPLARVAYTAGLQRVLQDQQMCAPVNPSVLCRLHGQPSGCRFGADCRFVHICCLILQNELASIMANAVATWAASSTLAAAQQQQQQQQSRLGNGLSLFVDLMHSGLIPSSSGTMHGGANAAMLSFNDAASSAISGMDCSPSQVPQVIPVTTTAASSAFASRVPPPSQQQKSSTPSSVTVQPLPCAGTFLGPSAGTHYTLTTLQPQVSQVQTPAGRPSPLQASVPGSPASVCHAHMHTLSTQSNGSYQSYGGPTLKQTPSHSEVASPMSMGLLMSRSLTTFPATTTAMSSGSGGAFPSLAQSQLHHQATPPQRYQSSALAQQEPQLLHLPQLSQLSTSQQIYVQQMSADGSVSVVPITVMQDFGGGGL</sequence>
<reference evidence="4 5" key="1">
    <citation type="submission" date="2024-02" db="EMBL/GenBank/DDBJ databases">
        <title>FIRST GENOME SEQUENCES OF Leishmania (Viannia) shawi, Leishmania (Viannia) lindenbergi AND Leishmania (Viannia) utingensis.</title>
        <authorList>
            <person name="Resadore F."/>
            <person name="Custodio M.G.F."/>
            <person name="Boite M.C."/>
            <person name="Cupolillo E."/>
            <person name="Ferreira G.E.M."/>
        </authorList>
    </citation>
    <scope>NUCLEOTIDE SEQUENCE [LARGE SCALE GENOMIC DNA]</scope>
    <source>
        <strain evidence="4 5">MCEB/BR/1984/M8408</strain>
    </source>
</reference>
<protein>
    <recommendedName>
        <fullName evidence="3">C3H1-type domain-containing protein</fullName>
    </recommendedName>
</protein>
<evidence type="ECO:0000313" key="4">
    <source>
        <dbReference type="EMBL" id="KAL0514591.1"/>
    </source>
</evidence>
<feature type="compositionally biased region" description="Low complexity" evidence="2">
    <location>
        <begin position="456"/>
        <end position="472"/>
    </location>
</feature>
<dbReference type="Proteomes" id="UP001443563">
    <property type="component" value="Unassembled WGS sequence"/>
</dbReference>
<feature type="domain" description="C3H1-type" evidence="3">
    <location>
        <begin position="707"/>
        <end position="734"/>
    </location>
</feature>
<feature type="region of interest" description="Disordered" evidence="2">
    <location>
        <begin position="1062"/>
        <end position="1096"/>
    </location>
</feature>
<dbReference type="SMART" id="SM00356">
    <property type="entry name" value="ZnF_C3H1"/>
    <property type="match status" value="2"/>
</dbReference>
<feature type="region of interest" description="Disordered" evidence="2">
    <location>
        <begin position="985"/>
        <end position="1009"/>
    </location>
</feature>
<feature type="region of interest" description="Disordered" evidence="2">
    <location>
        <begin position="158"/>
        <end position="178"/>
    </location>
</feature>
<dbReference type="InterPro" id="IPR000571">
    <property type="entry name" value="Znf_CCCH"/>
</dbReference>
<evidence type="ECO:0000313" key="5">
    <source>
        <dbReference type="Proteomes" id="UP001443563"/>
    </source>
</evidence>
<dbReference type="PANTHER" id="PTHR37035:SF2">
    <property type="entry name" value="C3H1-TYPE DOMAIN-CONTAINING PROTEIN"/>
    <property type="match status" value="1"/>
</dbReference>
<feature type="region of interest" description="Disordered" evidence="2">
    <location>
        <begin position="456"/>
        <end position="498"/>
    </location>
</feature>
<gene>
    <name evidence="4" type="ORF">Q4I29_000498</name>
</gene>
<feature type="region of interest" description="Disordered" evidence="2">
    <location>
        <begin position="391"/>
        <end position="416"/>
    </location>
</feature>
<feature type="compositionally biased region" description="Polar residues" evidence="2">
    <location>
        <begin position="1077"/>
        <end position="1096"/>
    </location>
</feature>
<feature type="compositionally biased region" description="Polar residues" evidence="2">
    <location>
        <begin position="1021"/>
        <end position="1041"/>
    </location>
</feature>
<feature type="compositionally biased region" description="Polar residues" evidence="2">
    <location>
        <begin position="484"/>
        <end position="498"/>
    </location>
</feature>
<feature type="compositionally biased region" description="Low complexity" evidence="2">
    <location>
        <begin position="394"/>
        <end position="409"/>
    </location>
</feature>
<dbReference type="PANTHER" id="PTHR37035">
    <property type="entry name" value="C3H1-TYPE DOMAIN-CONTAINING PROTEIN-RELATED"/>
    <property type="match status" value="1"/>
</dbReference>
<feature type="region of interest" description="Disordered" evidence="2">
    <location>
        <begin position="1021"/>
        <end position="1043"/>
    </location>
</feature>
<accession>A0ABR3EH87</accession>
<keyword evidence="1" id="KW-0863">Zinc-finger</keyword>